<evidence type="ECO:0000313" key="1">
    <source>
        <dbReference type="EMBL" id="RNA45123.1"/>
    </source>
</evidence>
<gene>
    <name evidence="1" type="ORF">BpHYR1_019135</name>
</gene>
<dbReference type="AlphaFoldDB" id="A0A3M7TAJ3"/>
<evidence type="ECO:0000313" key="2">
    <source>
        <dbReference type="Proteomes" id="UP000276133"/>
    </source>
</evidence>
<dbReference type="EMBL" id="REGN01000020">
    <property type="protein sequence ID" value="RNA45123.1"/>
    <property type="molecule type" value="Genomic_DNA"/>
</dbReference>
<keyword evidence="2" id="KW-1185">Reference proteome</keyword>
<comment type="caution">
    <text evidence="1">The sequence shown here is derived from an EMBL/GenBank/DDBJ whole genome shotgun (WGS) entry which is preliminary data.</text>
</comment>
<reference evidence="1 2" key="1">
    <citation type="journal article" date="2018" name="Sci. Rep.">
        <title>Genomic signatures of local adaptation to the degree of environmental predictability in rotifers.</title>
        <authorList>
            <person name="Franch-Gras L."/>
            <person name="Hahn C."/>
            <person name="Garcia-Roger E.M."/>
            <person name="Carmona M.J."/>
            <person name="Serra M."/>
            <person name="Gomez A."/>
        </authorList>
    </citation>
    <scope>NUCLEOTIDE SEQUENCE [LARGE SCALE GENOMIC DNA]</scope>
    <source>
        <strain evidence="1">HYR1</strain>
    </source>
</reference>
<protein>
    <submittedName>
        <fullName evidence="1">Uncharacterized protein</fullName>
    </submittedName>
</protein>
<sequence>MHNPQNQSRSQIYATIPSLFAPGYDQSKDVGLLVELGQIFAQQLCDSLFAEIELCLKALTSFRYHPHAIKIQIIE</sequence>
<dbReference type="Proteomes" id="UP000276133">
    <property type="component" value="Unassembled WGS sequence"/>
</dbReference>
<name>A0A3M7TAJ3_BRAPC</name>
<proteinExistence type="predicted"/>
<accession>A0A3M7TAJ3</accession>
<organism evidence="1 2">
    <name type="scientific">Brachionus plicatilis</name>
    <name type="common">Marine rotifer</name>
    <name type="synonym">Brachionus muelleri</name>
    <dbReference type="NCBI Taxonomy" id="10195"/>
    <lineage>
        <taxon>Eukaryota</taxon>
        <taxon>Metazoa</taxon>
        <taxon>Spiralia</taxon>
        <taxon>Gnathifera</taxon>
        <taxon>Rotifera</taxon>
        <taxon>Eurotatoria</taxon>
        <taxon>Monogononta</taxon>
        <taxon>Pseudotrocha</taxon>
        <taxon>Ploima</taxon>
        <taxon>Brachionidae</taxon>
        <taxon>Brachionus</taxon>
    </lineage>
</organism>